<sequence>MSYENLLVYRLAVTIYDANEQFYKKFLKEYAHKRLVEQMTHAARSGKQNIVEGVLEKSMESGLKLVGVGRASFGELLEDYKDFIRSHKYNLWDKNDPRVVKIRTFKEDTANVTNLANIASWTNLDLEKPEEYANIMVCLLFKENYLLDRFYKSLEEQFIKEGGFRENLFKKRLDYKKTNLSN</sequence>
<gene>
    <name evidence="1" type="ORF">COT49_03045</name>
</gene>
<protein>
    <submittedName>
        <fullName evidence="1">Four helix bundle protein</fullName>
    </submittedName>
</protein>
<reference evidence="2" key="1">
    <citation type="submission" date="2017-09" db="EMBL/GenBank/DDBJ databases">
        <title>Depth-based differentiation of microbial function through sediment-hosted aquifers and enrichment of novel symbionts in the deep terrestrial subsurface.</title>
        <authorList>
            <person name="Probst A.J."/>
            <person name="Ladd B."/>
            <person name="Jarett J.K."/>
            <person name="Geller-Mcgrath D.E."/>
            <person name="Sieber C.M.K."/>
            <person name="Emerson J.B."/>
            <person name="Anantharaman K."/>
            <person name="Thomas B.C."/>
            <person name="Malmstrom R."/>
            <person name="Stieglmeier M."/>
            <person name="Klingl A."/>
            <person name="Woyke T."/>
            <person name="Ryan C.M."/>
            <person name="Banfield J.F."/>
        </authorList>
    </citation>
    <scope>NUCLEOTIDE SEQUENCE [LARGE SCALE GENOMIC DNA]</scope>
</reference>
<evidence type="ECO:0000313" key="1">
    <source>
        <dbReference type="EMBL" id="PIS22856.1"/>
    </source>
</evidence>
<dbReference type="SUPFAM" id="SSF158446">
    <property type="entry name" value="IVS-encoded protein-like"/>
    <property type="match status" value="1"/>
</dbReference>
<name>A0A2H0XD46_UNCKA</name>
<dbReference type="Proteomes" id="UP000230340">
    <property type="component" value="Unassembled WGS sequence"/>
</dbReference>
<dbReference type="InterPro" id="IPR026354">
    <property type="entry name" value="4helix_suffix_dom"/>
</dbReference>
<accession>A0A2H0XD46</accession>
<dbReference type="NCBIfam" id="TIGR04258">
    <property type="entry name" value="4helix_suffix"/>
    <property type="match status" value="1"/>
</dbReference>
<comment type="caution">
    <text evidence="1">The sequence shown here is derived from an EMBL/GenBank/DDBJ whole genome shotgun (WGS) entry which is preliminary data.</text>
</comment>
<evidence type="ECO:0000313" key="2">
    <source>
        <dbReference type="Proteomes" id="UP000230340"/>
    </source>
</evidence>
<dbReference type="EMBL" id="PEYT01000027">
    <property type="protein sequence ID" value="PIS22856.1"/>
    <property type="molecule type" value="Genomic_DNA"/>
</dbReference>
<dbReference type="InterPro" id="IPR036583">
    <property type="entry name" value="23S_rRNA_IVS_sf"/>
</dbReference>
<organism evidence="1 2">
    <name type="scientific">candidate division WWE3 bacterium CG08_land_8_20_14_0_20_40_13</name>
    <dbReference type="NCBI Taxonomy" id="1975084"/>
    <lineage>
        <taxon>Bacteria</taxon>
        <taxon>Katanobacteria</taxon>
    </lineage>
</organism>
<dbReference type="Gene3D" id="1.20.1440.60">
    <property type="entry name" value="23S rRNA-intervening sequence"/>
    <property type="match status" value="1"/>
</dbReference>
<proteinExistence type="predicted"/>
<dbReference type="AlphaFoldDB" id="A0A2H0XD46"/>